<dbReference type="PANTHER" id="PTHR24222">
    <property type="entry name" value="ABC TRANSPORTER B FAMILY"/>
    <property type="match status" value="1"/>
</dbReference>
<accession>A0A314YGR4</accession>
<dbReference type="PROSITE" id="PS00211">
    <property type="entry name" value="ABC_TRANSPORTER_1"/>
    <property type="match status" value="1"/>
</dbReference>
<evidence type="ECO:0000313" key="14">
    <source>
        <dbReference type="Proteomes" id="UP000250321"/>
    </source>
</evidence>
<proteinExistence type="inferred from homology"/>
<dbReference type="InterPro" id="IPR036640">
    <property type="entry name" value="ABC1_TM_sf"/>
</dbReference>
<keyword evidence="9 11" id="KW-0472">Membrane</keyword>
<dbReference type="OrthoDB" id="6500128at2759"/>
<keyword evidence="5" id="KW-0677">Repeat</keyword>
<dbReference type="FunFam" id="3.40.50.300:FF:000066">
    <property type="entry name" value="ABC transporter B family member 1"/>
    <property type="match status" value="1"/>
</dbReference>
<evidence type="ECO:0000256" key="3">
    <source>
        <dbReference type="ARBA" id="ARBA00022448"/>
    </source>
</evidence>
<keyword evidence="14" id="KW-1185">Reference proteome</keyword>
<evidence type="ECO:0000256" key="8">
    <source>
        <dbReference type="ARBA" id="ARBA00022989"/>
    </source>
</evidence>
<evidence type="ECO:0000256" key="5">
    <source>
        <dbReference type="ARBA" id="ARBA00022737"/>
    </source>
</evidence>
<evidence type="ECO:0000313" key="13">
    <source>
        <dbReference type="EMBL" id="PQQ05200.1"/>
    </source>
</evidence>
<keyword evidence="4 11" id="KW-0812">Transmembrane</keyword>
<dbReference type="Proteomes" id="UP000250321">
    <property type="component" value="Unassembled WGS sequence"/>
</dbReference>
<dbReference type="InterPro" id="IPR017871">
    <property type="entry name" value="ABC_transporter-like_CS"/>
</dbReference>
<evidence type="ECO:0000256" key="10">
    <source>
        <dbReference type="ARBA" id="ARBA00023180"/>
    </source>
</evidence>
<comment type="similarity">
    <text evidence="2">Belongs to the ABC transporter superfamily. ABCB family. Multidrug resistance exporter (TC 3.A.1.201) subfamily.</text>
</comment>
<dbReference type="PROSITE" id="PS50893">
    <property type="entry name" value="ABC_TRANSPORTER_2"/>
    <property type="match status" value="1"/>
</dbReference>
<comment type="caution">
    <text evidence="13">The sequence shown here is derived from an EMBL/GenBank/DDBJ whole genome shotgun (WGS) entry which is preliminary data.</text>
</comment>
<keyword evidence="8 11" id="KW-1133">Transmembrane helix</keyword>
<dbReference type="InterPro" id="IPR027417">
    <property type="entry name" value="P-loop_NTPase"/>
</dbReference>
<dbReference type="CDD" id="cd03249">
    <property type="entry name" value="ABC_MTABC3_MDL1_MDL2"/>
    <property type="match status" value="1"/>
</dbReference>
<dbReference type="Pfam" id="PF00005">
    <property type="entry name" value="ABC_tran"/>
    <property type="match status" value="1"/>
</dbReference>
<keyword evidence="10" id="KW-0325">Glycoprotein</keyword>
<dbReference type="Gene3D" id="1.20.1560.10">
    <property type="entry name" value="ABC transporter type 1, transmembrane domain"/>
    <property type="match status" value="1"/>
</dbReference>
<dbReference type="GO" id="GO:0005524">
    <property type="term" value="F:ATP binding"/>
    <property type="evidence" value="ECO:0007669"/>
    <property type="project" value="UniProtKB-KW"/>
</dbReference>
<protein>
    <submittedName>
        <fullName evidence="13">Putative multidrug resistance protein</fullName>
    </submittedName>
</protein>
<evidence type="ECO:0000259" key="12">
    <source>
        <dbReference type="PROSITE" id="PS50893"/>
    </source>
</evidence>
<feature type="transmembrane region" description="Helical" evidence="11">
    <location>
        <begin position="43"/>
        <end position="64"/>
    </location>
</feature>
<keyword evidence="7" id="KW-0067">ATP-binding</keyword>
<keyword evidence="3" id="KW-0813">Transport</keyword>
<dbReference type="EMBL" id="PJQY01001124">
    <property type="protein sequence ID" value="PQQ05200.1"/>
    <property type="molecule type" value="Genomic_DNA"/>
</dbReference>
<dbReference type="Gene3D" id="3.40.50.300">
    <property type="entry name" value="P-loop containing nucleotide triphosphate hydrolases"/>
    <property type="match status" value="1"/>
</dbReference>
<evidence type="ECO:0000256" key="9">
    <source>
        <dbReference type="ARBA" id="ARBA00023136"/>
    </source>
</evidence>
<keyword evidence="6" id="KW-0547">Nucleotide-binding</keyword>
<evidence type="ECO:0000256" key="2">
    <source>
        <dbReference type="ARBA" id="ARBA00007577"/>
    </source>
</evidence>
<dbReference type="InterPro" id="IPR039421">
    <property type="entry name" value="Type_1_exporter"/>
</dbReference>
<dbReference type="GO" id="GO:0042626">
    <property type="term" value="F:ATPase-coupled transmembrane transporter activity"/>
    <property type="evidence" value="ECO:0007669"/>
    <property type="project" value="TreeGrafter"/>
</dbReference>
<gene>
    <name evidence="13" type="ORF">Pyn_23900</name>
</gene>
<feature type="transmembrane region" description="Helical" evidence="11">
    <location>
        <begin position="12"/>
        <end position="31"/>
    </location>
</feature>
<organism evidence="13 14">
    <name type="scientific">Prunus yedoensis var. nudiflora</name>
    <dbReference type="NCBI Taxonomy" id="2094558"/>
    <lineage>
        <taxon>Eukaryota</taxon>
        <taxon>Viridiplantae</taxon>
        <taxon>Streptophyta</taxon>
        <taxon>Embryophyta</taxon>
        <taxon>Tracheophyta</taxon>
        <taxon>Spermatophyta</taxon>
        <taxon>Magnoliopsida</taxon>
        <taxon>eudicotyledons</taxon>
        <taxon>Gunneridae</taxon>
        <taxon>Pentapetalae</taxon>
        <taxon>rosids</taxon>
        <taxon>fabids</taxon>
        <taxon>Rosales</taxon>
        <taxon>Rosaceae</taxon>
        <taxon>Amygdaloideae</taxon>
        <taxon>Amygdaleae</taxon>
        <taxon>Prunus</taxon>
    </lineage>
</organism>
<dbReference type="SUPFAM" id="SSF52540">
    <property type="entry name" value="P-loop containing nucleoside triphosphate hydrolases"/>
    <property type="match status" value="1"/>
</dbReference>
<evidence type="ECO:0000256" key="11">
    <source>
        <dbReference type="SAM" id="Phobius"/>
    </source>
</evidence>
<dbReference type="GO" id="GO:0005886">
    <property type="term" value="C:plasma membrane"/>
    <property type="evidence" value="ECO:0007669"/>
    <property type="project" value="UniProtKB-SubCell"/>
</dbReference>
<dbReference type="InterPro" id="IPR003439">
    <property type="entry name" value="ABC_transporter-like_ATP-bd"/>
</dbReference>
<sequence length="354" mass="38708">MEFGVKQGLIKGMLIGSMGMVYANWAFQAWIGSIITIERGERGGLTFACGICVIWGGLFIMNVLPNLSFILEATSVIARMLQTIERDSAIDTQKRGKVLGHGKGKVEFKEVYFSYPSRPDTPVLQGLNLTIWAGKTVGFVGGSGSGKSTFISLLERFYDPDKGKILLDGYDIKRLQLKWLRSQMGLVNQEPVLFATSIKENILFRKEGAAMEHVISAAKTANAQDFIVKLPDGYDTQVGKFGVQLSGGQKQRVAIARALLRNPRILLLDEATSALDAQSESIVQEALDHASIGRTTLIVAHRLTTICKADLIVVLQSGKVIESGSHEELMHMKNGEGEEGGAYSKMVHTAKWCT</sequence>
<evidence type="ECO:0000256" key="1">
    <source>
        <dbReference type="ARBA" id="ARBA00004651"/>
    </source>
</evidence>
<evidence type="ECO:0000256" key="4">
    <source>
        <dbReference type="ARBA" id="ARBA00022692"/>
    </source>
</evidence>
<dbReference type="PANTHER" id="PTHR24222:SF48">
    <property type="entry name" value="ABC TRANSPORTER B FAMILY MEMBER 15"/>
    <property type="match status" value="1"/>
</dbReference>
<dbReference type="AlphaFoldDB" id="A0A314YGR4"/>
<dbReference type="InterPro" id="IPR003593">
    <property type="entry name" value="AAA+_ATPase"/>
</dbReference>
<dbReference type="GO" id="GO:0016887">
    <property type="term" value="F:ATP hydrolysis activity"/>
    <property type="evidence" value="ECO:0007669"/>
    <property type="project" value="InterPro"/>
</dbReference>
<reference evidence="13 14" key="1">
    <citation type="submission" date="2018-02" db="EMBL/GenBank/DDBJ databases">
        <title>Draft genome of wild Prunus yedoensis var. nudiflora.</title>
        <authorList>
            <person name="Baek S."/>
            <person name="Kim J.-H."/>
            <person name="Choi K."/>
            <person name="Kim G.-B."/>
            <person name="Cho A."/>
            <person name="Jang H."/>
            <person name="Shin C.-H."/>
            <person name="Yu H.-J."/>
            <person name="Mun J.-H."/>
        </authorList>
    </citation>
    <scope>NUCLEOTIDE SEQUENCE [LARGE SCALE GENOMIC DNA]</scope>
    <source>
        <strain evidence="14">cv. Jeju island</strain>
        <tissue evidence="13">Leaf</tissue>
    </source>
</reference>
<feature type="domain" description="ABC transporter" evidence="12">
    <location>
        <begin position="106"/>
        <end position="342"/>
    </location>
</feature>
<dbReference type="SMART" id="SM00382">
    <property type="entry name" value="AAA"/>
    <property type="match status" value="1"/>
</dbReference>
<evidence type="ECO:0000256" key="6">
    <source>
        <dbReference type="ARBA" id="ARBA00022741"/>
    </source>
</evidence>
<dbReference type="STRING" id="2094558.A0A314YGR4"/>
<name>A0A314YGR4_PRUYE</name>
<evidence type="ECO:0000256" key="7">
    <source>
        <dbReference type="ARBA" id="ARBA00022840"/>
    </source>
</evidence>
<comment type="subcellular location">
    <subcellularLocation>
        <location evidence="1">Cell membrane</location>
        <topology evidence="1">Multi-pass membrane protein</topology>
    </subcellularLocation>
</comment>